<organism evidence="2">
    <name type="scientific">Phaeodactylum tricornutum</name>
    <name type="common">Diatom</name>
    <dbReference type="NCBI Taxonomy" id="2850"/>
    <lineage>
        <taxon>Eukaryota</taxon>
        <taxon>Sar</taxon>
        <taxon>Stramenopiles</taxon>
        <taxon>Ochrophyta</taxon>
        <taxon>Bacillariophyta</taxon>
        <taxon>Bacillariophyceae</taxon>
        <taxon>Bacillariophycidae</taxon>
        <taxon>Naviculales</taxon>
        <taxon>Phaeodactylaceae</taxon>
        <taxon>Phaeodactylum</taxon>
    </lineage>
</organism>
<protein>
    <submittedName>
        <fullName evidence="2">Uncharacterized protein</fullName>
    </submittedName>
</protein>
<dbReference type="EMBL" id="OU594962">
    <property type="protein sequence ID" value="CAG9285915.1"/>
    <property type="molecule type" value="Genomic_DNA"/>
</dbReference>
<reference evidence="2" key="1">
    <citation type="submission" date="2022-02" db="EMBL/GenBank/DDBJ databases">
        <authorList>
            <person name="Giguere J D."/>
        </authorList>
    </citation>
    <scope>NUCLEOTIDE SEQUENCE</scope>
    <source>
        <strain evidence="2">CCAP 1055/1</strain>
    </source>
</reference>
<dbReference type="AlphaFoldDB" id="A0A8J9SC01"/>
<gene>
    <name evidence="2" type="ORF">PTTT1_LOCUS30622</name>
</gene>
<keyword evidence="1" id="KW-0732">Signal</keyword>
<feature type="signal peptide" evidence="1">
    <location>
        <begin position="1"/>
        <end position="19"/>
    </location>
</feature>
<name>A0A8J9SC01_PHATR</name>
<proteinExistence type="predicted"/>
<feature type="chain" id="PRO_5035438565" evidence="1">
    <location>
        <begin position="20"/>
        <end position="315"/>
    </location>
</feature>
<accession>A0A8J9SC01</accession>
<dbReference type="Proteomes" id="UP000836788">
    <property type="component" value="Chromosome 21"/>
</dbReference>
<evidence type="ECO:0000313" key="2">
    <source>
        <dbReference type="EMBL" id="CAG9285915.1"/>
    </source>
</evidence>
<evidence type="ECO:0000256" key="1">
    <source>
        <dbReference type="SAM" id="SignalP"/>
    </source>
</evidence>
<sequence length="315" mass="35700">MLRLSTWTMIVLGTPFVLAFLSMVNTYRETFTDKEVRRQRSLLFQASSGTEGSEKANNLTYYSILRKDRSGAAIHDILVAHAYCSANGLRYGGACQKVDTSYTFQSAHENLLRTLGLEDTFLPFGPCPSESDSSAIILERETYFATDSAILTKGWLSEIKSLRRPSPPRPSDRPVQVAVHVRRGDVTPCQSNVVFRYLPNTHFQRIIETRVLPKHPNANITIYSVHKSFEDWESLSGYQLDLHSSAMDVWDSMVNADILILSKSSFSFVPAIFNTGRVIYAPFWHKPLPTWESTPDYILAESQAEVERLRHLCPE</sequence>